<name>A0A0E9PHZ0_ANGAN</name>
<dbReference type="AlphaFoldDB" id="A0A0E9PHZ0"/>
<dbReference type="EMBL" id="GBXM01104690">
    <property type="protein sequence ID" value="JAH03887.1"/>
    <property type="molecule type" value="Transcribed_RNA"/>
</dbReference>
<accession>A0A0E9PHZ0</accession>
<reference evidence="1" key="2">
    <citation type="journal article" date="2015" name="Fish Shellfish Immunol.">
        <title>Early steps in the European eel (Anguilla anguilla)-Vibrio vulnificus interaction in the gills: Role of the RtxA13 toxin.</title>
        <authorList>
            <person name="Callol A."/>
            <person name="Pajuelo D."/>
            <person name="Ebbesson L."/>
            <person name="Teles M."/>
            <person name="MacKenzie S."/>
            <person name="Amaro C."/>
        </authorList>
    </citation>
    <scope>NUCLEOTIDE SEQUENCE</scope>
</reference>
<organism evidence="1">
    <name type="scientific">Anguilla anguilla</name>
    <name type="common">European freshwater eel</name>
    <name type="synonym">Muraena anguilla</name>
    <dbReference type="NCBI Taxonomy" id="7936"/>
    <lineage>
        <taxon>Eukaryota</taxon>
        <taxon>Metazoa</taxon>
        <taxon>Chordata</taxon>
        <taxon>Craniata</taxon>
        <taxon>Vertebrata</taxon>
        <taxon>Euteleostomi</taxon>
        <taxon>Actinopterygii</taxon>
        <taxon>Neopterygii</taxon>
        <taxon>Teleostei</taxon>
        <taxon>Anguilliformes</taxon>
        <taxon>Anguillidae</taxon>
        <taxon>Anguilla</taxon>
    </lineage>
</organism>
<sequence>MGTHIDVLLVTANVGSLFGDVSIYTC</sequence>
<protein>
    <submittedName>
        <fullName evidence="1">Uncharacterized protein</fullName>
    </submittedName>
</protein>
<proteinExistence type="predicted"/>
<reference evidence="1" key="1">
    <citation type="submission" date="2014-11" db="EMBL/GenBank/DDBJ databases">
        <authorList>
            <person name="Amaro Gonzalez C."/>
        </authorList>
    </citation>
    <scope>NUCLEOTIDE SEQUENCE</scope>
</reference>
<evidence type="ECO:0000313" key="1">
    <source>
        <dbReference type="EMBL" id="JAH03887.1"/>
    </source>
</evidence>